<evidence type="ECO:0000256" key="7">
    <source>
        <dbReference type="PROSITE-ProRule" id="PRU10099"/>
    </source>
</evidence>
<dbReference type="SUPFAM" id="SSF53774">
    <property type="entry name" value="Glutaminase/Asparaginase"/>
    <property type="match status" value="1"/>
</dbReference>
<dbReference type="PROSITE" id="PS00917">
    <property type="entry name" value="ASN_GLN_ASE_2"/>
    <property type="match status" value="1"/>
</dbReference>
<dbReference type="EC" id="3.5.1.1" evidence="2"/>
<dbReference type="PIRSF" id="PIRSF500176">
    <property type="entry name" value="L_ASNase"/>
    <property type="match status" value="1"/>
</dbReference>
<evidence type="ECO:0000256" key="2">
    <source>
        <dbReference type="ARBA" id="ARBA00012920"/>
    </source>
</evidence>
<comment type="similarity">
    <text evidence="1">Belongs to the asparaginase 1 family.</text>
</comment>
<dbReference type="SMART" id="SM00870">
    <property type="entry name" value="Asparaginase"/>
    <property type="match status" value="1"/>
</dbReference>
<dbReference type="CDD" id="cd08964">
    <property type="entry name" value="L-asparaginase_II"/>
    <property type="match status" value="1"/>
</dbReference>
<dbReference type="InterPro" id="IPR027475">
    <property type="entry name" value="Asparaginase/glutaminase_AS2"/>
</dbReference>
<dbReference type="Gene3D" id="3.40.50.40">
    <property type="match status" value="1"/>
</dbReference>
<gene>
    <name evidence="11" type="ORF">C7381_10868</name>
</gene>
<dbReference type="FunFam" id="3.40.50.1170:FF:000001">
    <property type="entry name" value="L-asparaginase 2"/>
    <property type="match status" value="1"/>
</dbReference>
<feature type="binding site" evidence="6">
    <location>
        <begin position="89"/>
        <end position="90"/>
    </location>
    <ligand>
        <name>substrate</name>
    </ligand>
</feature>
<evidence type="ECO:0000313" key="11">
    <source>
        <dbReference type="EMBL" id="PVY93933.1"/>
    </source>
</evidence>
<dbReference type="PANTHER" id="PTHR11707">
    <property type="entry name" value="L-ASPARAGINASE"/>
    <property type="match status" value="1"/>
</dbReference>
<dbReference type="GO" id="GO:0006528">
    <property type="term" value="P:asparagine metabolic process"/>
    <property type="evidence" value="ECO:0007669"/>
    <property type="project" value="InterPro"/>
</dbReference>
<dbReference type="RefSeq" id="WP_034545615.1">
    <property type="nucleotide sequence ID" value="NZ_CAUPJO010000021.1"/>
</dbReference>
<dbReference type="InterPro" id="IPR020827">
    <property type="entry name" value="Asparaginase/glutaminase_AS1"/>
</dbReference>
<evidence type="ECO:0000256" key="1">
    <source>
        <dbReference type="ARBA" id="ARBA00010518"/>
    </source>
</evidence>
<dbReference type="PROSITE" id="PS51732">
    <property type="entry name" value="ASN_GLN_ASE_3"/>
    <property type="match status" value="1"/>
</dbReference>
<comment type="caution">
    <text evidence="11">The sequence shown here is derived from an EMBL/GenBank/DDBJ whole genome shotgun (WGS) entry which is preliminary data.</text>
</comment>
<dbReference type="InterPro" id="IPR027473">
    <property type="entry name" value="L-asparaginase_C"/>
</dbReference>
<dbReference type="EMBL" id="QEKV01000008">
    <property type="protein sequence ID" value="PVY93933.1"/>
    <property type="molecule type" value="Genomic_DNA"/>
</dbReference>
<dbReference type="PANTHER" id="PTHR11707:SF28">
    <property type="entry name" value="60 KDA LYSOPHOSPHOLIPASE"/>
    <property type="match status" value="1"/>
</dbReference>
<feature type="active site" evidence="8">
    <location>
        <position position="89"/>
    </location>
</feature>
<feature type="active site" evidence="7">
    <location>
        <position position="12"/>
    </location>
</feature>
<comment type="catalytic activity">
    <reaction evidence="4">
        <text>L-asparagine + H2O = L-aspartate + NH4(+)</text>
        <dbReference type="Rhea" id="RHEA:21016"/>
        <dbReference type="ChEBI" id="CHEBI:15377"/>
        <dbReference type="ChEBI" id="CHEBI:28938"/>
        <dbReference type="ChEBI" id="CHEBI:29991"/>
        <dbReference type="ChEBI" id="CHEBI:58048"/>
        <dbReference type="EC" id="3.5.1.1"/>
    </reaction>
</comment>
<protein>
    <recommendedName>
        <fullName evidence="2">asparaginase</fullName>
        <ecNumber evidence="2">3.5.1.1</ecNumber>
    </recommendedName>
</protein>
<evidence type="ECO:0000259" key="9">
    <source>
        <dbReference type="Pfam" id="PF00710"/>
    </source>
</evidence>
<evidence type="ECO:0000313" key="12">
    <source>
        <dbReference type="Proteomes" id="UP000245793"/>
    </source>
</evidence>
<dbReference type="GO" id="GO:0004067">
    <property type="term" value="F:asparaginase activity"/>
    <property type="evidence" value="ECO:0007669"/>
    <property type="project" value="UniProtKB-UniRule"/>
</dbReference>
<dbReference type="AlphaFoldDB" id="A0A2U1E1V3"/>
<dbReference type="InterPro" id="IPR036152">
    <property type="entry name" value="Asp/glu_Ase-like_sf"/>
</dbReference>
<feature type="binding site" evidence="6">
    <location>
        <position position="56"/>
    </location>
    <ligand>
        <name>substrate</name>
    </ligand>
</feature>
<reference evidence="11 12" key="1">
    <citation type="submission" date="2018-04" db="EMBL/GenBank/DDBJ databases">
        <title>Genomic Encyclopedia of Type Strains, Phase IV (KMG-IV): sequencing the most valuable type-strain genomes for metagenomic binning, comparative biology and taxonomic classification.</title>
        <authorList>
            <person name="Goeker M."/>
        </authorList>
    </citation>
    <scope>NUCLEOTIDE SEQUENCE [LARGE SCALE GENOMIC DNA]</scope>
    <source>
        <strain evidence="11 12">DSM 20705</strain>
    </source>
</reference>
<sequence>MKNIVVVMTGGTIAMRIDPNLRAAIPSLSSEELIGEVKAHIKDTQIREKELFNIPSGHITPERMTEIRQAVVEALSDPENVGVIVTHGTDTLEETAYYLDISIDNEKPIVMTGAMRNASELGYDGELNLTASIATILNEESRGLGTLVVMNNEVHSAAQVTKTNTLSVNTFKSPELGPLGIIDNDEVLYYRREKSVKKVIVDTLEPKIALIKMAAGVEGDIIDFYIDNGYKGIVIEALGRGNVPPATLPSINRALELNIPIVLVSRCATGRVLGSYGYLGGGKGLFESGVINGGYLPGHKARIALMALVSANKSKEEMEQFFKI</sequence>
<evidence type="ECO:0000259" key="10">
    <source>
        <dbReference type="Pfam" id="PF17763"/>
    </source>
</evidence>
<evidence type="ECO:0000256" key="6">
    <source>
        <dbReference type="PIRSR" id="PIRSR001220-2"/>
    </source>
</evidence>
<feature type="domain" description="L-asparaginase N-terminal" evidence="9">
    <location>
        <begin position="3"/>
        <end position="192"/>
    </location>
</feature>
<evidence type="ECO:0000256" key="5">
    <source>
        <dbReference type="PIRSR" id="PIRSR001220-1"/>
    </source>
</evidence>
<name>A0A2U1E1V3_9FIRM</name>
<evidence type="ECO:0000256" key="3">
    <source>
        <dbReference type="ARBA" id="ARBA00022801"/>
    </source>
</evidence>
<organism evidence="11 12">
    <name type="scientific">Ezakiella coagulans</name>
    <dbReference type="NCBI Taxonomy" id="46507"/>
    <lineage>
        <taxon>Bacteria</taxon>
        <taxon>Bacillati</taxon>
        <taxon>Bacillota</taxon>
        <taxon>Tissierellia</taxon>
        <taxon>Ezakiella</taxon>
    </lineage>
</organism>
<dbReference type="InterPro" id="IPR004550">
    <property type="entry name" value="AsnASE_II"/>
</dbReference>
<dbReference type="SFLD" id="SFLDS00057">
    <property type="entry name" value="Glutaminase/Asparaginase"/>
    <property type="match status" value="1"/>
</dbReference>
<evidence type="ECO:0000256" key="8">
    <source>
        <dbReference type="PROSITE-ProRule" id="PRU10100"/>
    </source>
</evidence>
<dbReference type="Gene3D" id="3.40.50.1170">
    <property type="entry name" value="L-asparaginase, N-terminal domain"/>
    <property type="match status" value="1"/>
</dbReference>
<dbReference type="PRINTS" id="PR00139">
    <property type="entry name" value="ASNGLNASE"/>
</dbReference>
<dbReference type="PROSITE" id="PS00144">
    <property type="entry name" value="ASN_GLN_ASE_1"/>
    <property type="match status" value="1"/>
</dbReference>
<evidence type="ECO:0000256" key="4">
    <source>
        <dbReference type="ARBA" id="ARBA00049366"/>
    </source>
</evidence>
<feature type="active site" description="O-isoaspartyl threonine intermediate" evidence="5">
    <location>
        <position position="12"/>
    </location>
</feature>
<dbReference type="InterPro" id="IPR040919">
    <property type="entry name" value="Asparaginase_C"/>
</dbReference>
<dbReference type="PIRSF" id="PIRSF001220">
    <property type="entry name" value="L-ASNase_gatD"/>
    <property type="match status" value="1"/>
</dbReference>
<dbReference type="InterPro" id="IPR037152">
    <property type="entry name" value="L-asparaginase_N_sf"/>
</dbReference>
<dbReference type="InterPro" id="IPR006034">
    <property type="entry name" value="Asparaginase/glutaminase-like"/>
</dbReference>
<feature type="domain" description="Asparaginase/glutaminase C-terminal" evidence="10">
    <location>
        <begin position="207"/>
        <end position="322"/>
    </location>
</feature>
<keyword evidence="12" id="KW-1185">Reference proteome</keyword>
<dbReference type="Proteomes" id="UP000245793">
    <property type="component" value="Unassembled WGS sequence"/>
</dbReference>
<proteinExistence type="inferred from homology"/>
<accession>A0A2U1E1V3</accession>
<keyword evidence="3" id="KW-0378">Hydrolase</keyword>
<dbReference type="InterPro" id="IPR027474">
    <property type="entry name" value="L-asparaginase_N"/>
</dbReference>
<dbReference type="Pfam" id="PF17763">
    <property type="entry name" value="Asparaginase_C"/>
    <property type="match status" value="1"/>
</dbReference>
<dbReference type="Pfam" id="PF00710">
    <property type="entry name" value="Asparaginase"/>
    <property type="match status" value="1"/>
</dbReference>